<dbReference type="Proteomes" id="UP000000305">
    <property type="component" value="Unassembled WGS sequence"/>
</dbReference>
<reference evidence="1 2" key="1">
    <citation type="journal article" date="2011" name="Science">
        <title>The ecoresponsive genome of Daphnia pulex.</title>
        <authorList>
            <person name="Colbourne J.K."/>
            <person name="Pfrender M.E."/>
            <person name="Gilbert D."/>
            <person name="Thomas W.K."/>
            <person name="Tucker A."/>
            <person name="Oakley T.H."/>
            <person name="Tokishita S."/>
            <person name="Aerts A."/>
            <person name="Arnold G.J."/>
            <person name="Basu M.K."/>
            <person name="Bauer D.J."/>
            <person name="Caceres C.E."/>
            <person name="Carmel L."/>
            <person name="Casola C."/>
            <person name="Choi J.H."/>
            <person name="Detter J.C."/>
            <person name="Dong Q."/>
            <person name="Dusheyko S."/>
            <person name="Eads B.D."/>
            <person name="Frohlich T."/>
            <person name="Geiler-Samerotte K.A."/>
            <person name="Gerlach D."/>
            <person name="Hatcher P."/>
            <person name="Jogdeo S."/>
            <person name="Krijgsveld J."/>
            <person name="Kriventseva E.V."/>
            <person name="Kultz D."/>
            <person name="Laforsch C."/>
            <person name="Lindquist E."/>
            <person name="Lopez J."/>
            <person name="Manak J.R."/>
            <person name="Muller J."/>
            <person name="Pangilinan J."/>
            <person name="Patwardhan R.P."/>
            <person name="Pitluck S."/>
            <person name="Pritham E.J."/>
            <person name="Rechtsteiner A."/>
            <person name="Rho M."/>
            <person name="Rogozin I.B."/>
            <person name="Sakarya O."/>
            <person name="Salamov A."/>
            <person name="Schaack S."/>
            <person name="Shapiro H."/>
            <person name="Shiga Y."/>
            <person name="Skalitzky C."/>
            <person name="Smith Z."/>
            <person name="Souvorov A."/>
            <person name="Sung W."/>
            <person name="Tang Z."/>
            <person name="Tsuchiya D."/>
            <person name="Tu H."/>
            <person name="Vos H."/>
            <person name="Wang M."/>
            <person name="Wolf Y.I."/>
            <person name="Yamagata H."/>
            <person name="Yamada T."/>
            <person name="Ye Y."/>
            <person name="Shaw J.R."/>
            <person name="Andrews J."/>
            <person name="Crease T.J."/>
            <person name="Tang H."/>
            <person name="Lucas S.M."/>
            <person name="Robertson H.M."/>
            <person name="Bork P."/>
            <person name="Koonin E.V."/>
            <person name="Zdobnov E.M."/>
            <person name="Grigoriev I.V."/>
            <person name="Lynch M."/>
            <person name="Boore J.L."/>
        </authorList>
    </citation>
    <scope>NUCLEOTIDE SEQUENCE [LARGE SCALE GENOMIC DNA]</scope>
</reference>
<dbReference type="PANTHER" id="PTHR34718:SF2">
    <property type="entry name" value="PHD-TYPE DOMAIN-CONTAINING PROTEIN"/>
    <property type="match status" value="1"/>
</dbReference>
<dbReference type="SUPFAM" id="SSF54001">
    <property type="entry name" value="Cysteine proteinases"/>
    <property type="match status" value="1"/>
</dbReference>
<dbReference type="OrthoDB" id="6353126at2759"/>
<dbReference type="KEGG" id="dpx:DAPPUDRAFT_115176"/>
<sequence length="240" mass="26780">MLEEILSIEDAVTLTVDKMPLNEIYVAESFPELSTGTTDAIVHREDNLEEDSSIAASLPSIPNINPEIQFLDATPAISSEQGYRQTWHLMADEINEIKRSTKLTTRHINSLVALIRKNYPQIGGLFNVHQVTSTGTYSVPTAKLWMQIIHTGKCHWVLAVSSFPVCRNNDVAVYDCMWFERGSEEETVKAISSLLGRTNYNLIAPSCQKQADKSSCGVFAVAFAVEVAFFFFCLQQTLQP</sequence>
<proteinExistence type="predicted"/>
<evidence type="ECO:0000313" key="1">
    <source>
        <dbReference type="EMBL" id="EFX67719.1"/>
    </source>
</evidence>
<dbReference type="EMBL" id="GL732669">
    <property type="protein sequence ID" value="EFX67719.1"/>
    <property type="molecule type" value="Genomic_DNA"/>
</dbReference>
<gene>
    <name evidence="1" type="ORF">DAPPUDRAFT_115176</name>
</gene>
<dbReference type="PANTHER" id="PTHR34718">
    <property type="entry name" value="PHD-TYPE DOMAIN-CONTAINING PROTEIN"/>
    <property type="match status" value="1"/>
</dbReference>
<dbReference type="AlphaFoldDB" id="E9HKH5"/>
<dbReference type="STRING" id="6669.E9HKH5"/>
<evidence type="ECO:0000313" key="2">
    <source>
        <dbReference type="Proteomes" id="UP000000305"/>
    </source>
</evidence>
<dbReference type="InParanoid" id="E9HKH5"/>
<name>E9HKH5_DAPPU</name>
<organism evidence="1 2">
    <name type="scientific">Daphnia pulex</name>
    <name type="common">Water flea</name>
    <dbReference type="NCBI Taxonomy" id="6669"/>
    <lineage>
        <taxon>Eukaryota</taxon>
        <taxon>Metazoa</taxon>
        <taxon>Ecdysozoa</taxon>
        <taxon>Arthropoda</taxon>
        <taxon>Crustacea</taxon>
        <taxon>Branchiopoda</taxon>
        <taxon>Diplostraca</taxon>
        <taxon>Cladocera</taxon>
        <taxon>Anomopoda</taxon>
        <taxon>Daphniidae</taxon>
        <taxon>Daphnia</taxon>
    </lineage>
</organism>
<dbReference type="Gene3D" id="3.40.395.10">
    <property type="entry name" value="Adenoviral Proteinase, Chain A"/>
    <property type="match status" value="1"/>
</dbReference>
<accession>E9HKH5</accession>
<dbReference type="PhylomeDB" id="E9HKH5"/>
<dbReference type="InterPro" id="IPR038765">
    <property type="entry name" value="Papain-like_cys_pep_sf"/>
</dbReference>
<dbReference type="HOGENOM" id="CLU_1157431_0_0_1"/>
<evidence type="ECO:0008006" key="3">
    <source>
        <dbReference type="Google" id="ProtNLM"/>
    </source>
</evidence>
<protein>
    <recommendedName>
        <fullName evidence="3">Ubiquitin-like protease family profile domain-containing protein</fullName>
    </recommendedName>
</protein>
<keyword evidence="2" id="KW-1185">Reference proteome</keyword>